<organism evidence="5 6">
    <name type="scientific">Kutzneria viridogrisea</name>
    <dbReference type="NCBI Taxonomy" id="47990"/>
    <lineage>
        <taxon>Bacteria</taxon>
        <taxon>Bacillati</taxon>
        <taxon>Actinomycetota</taxon>
        <taxon>Actinomycetes</taxon>
        <taxon>Pseudonocardiales</taxon>
        <taxon>Pseudonocardiaceae</taxon>
        <taxon>Kutzneria</taxon>
    </lineage>
</organism>
<evidence type="ECO:0000256" key="2">
    <source>
        <dbReference type="ARBA" id="ARBA00022630"/>
    </source>
</evidence>
<dbReference type="PANTHER" id="PTHR43004:SF19">
    <property type="entry name" value="BINDING MONOOXYGENASE, PUTATIVE (JCVI)-RELATED"/>
    <property type="match status" value="1"/>
</dbReference>
<dbReference type="PRINTS" id="PR00420">
    <property type="entry name" value="RNGMNOXGNASE"/>
</dbReference>
<feature type="domain" description="FAD-binding" evidence="4">
    <location>
        <begin position="2"/>
        <end position="334"/>
    </location>
</feature>
<proteinExistence type="predicted"/>
<dbReference type="InterPro" id="IPR050641">
    <property type="entry name" value="RIFMO-like"/>
</dbReference>
<dbReference type="SUPFAM" id="SSF51905">
    <property type="entry name" value="FAD/NAD(P)-binding domain"/>
    <property type="match status" value="1"/>
</dbReference>
<dbReference type="Gene3D" id="3.40.30.120">
    <property type="match status" value="1"/>
</dbReference>
<accession>A0ABR6BD57</accession>
<sequence length="475" mass="51674">MIDVIVAGGGPTGMMLASELRLHGVHVLVLEKEAEPTTFVRSLGLHVRSIEVMDQRGLLERFLAHGKQSPVGGFFAAIEAPTPDGLDSAHSYVLGIRQPITERLLAERAVELGAEIRRGCELVGLSQDDHGVTVELADGTQLRSRYLVGCDGGRSTVRKLLGVGFPGEPSRVETLVGEMEVAVPLETVVAVVAEIRKTHKLFGVGPFGEGIYRVVVPAEGLAEDRSVPPTLEEFKRQLRVFAGTDFGVHSPRWLSRFGDATRQAERYRSGRVLLAGDAAHIHPPTGGQGLNLGIQDAFNLGWKLAAEIGGWAPEGLLDSYHTERHPVAADVLNNTRAQMELLSTEPGPQSVRRLLSELMNFEVVNRYLIEKITAIGVRYDFGEGHELLGRRMRDVGLKRGRLYGLMHGGRGLLLDQTGQLSVAGWADRVDHVVDLSEELDVPAVLLRPDGHVAWVGEDQQGLLSQLPKWFGAAVS</sequence>
<dbReference type="PANTHER" id="PTHR43004">
    <property type="entry name" value="TRK SYSTEM POTASSIUM UPTAKE PROTEIN"/>
    <property type="match status" value="1"/>
</dbReference>
<dbReference type="RefSeq" id="WP_182836935.1">
    <property type="nucleotide sequence ID" value="NZ_BAAABQ010000001.1"/>
</dbReference>
<evidence type="ECO:0000256" key="1">
    <source>
        <dbReference type="ARBA" id="ARBA00001974"/>
    </source>
</evidence>
<reference evidence="5 6" key="1">
    <citation type="submission" date="2020-08" db="EMBL/GenBank/DDBJ databases">
        <title>Genomic Encyclopedia of Archaeal and Bacterial Type Strains, Phase II (KMG-II): from individual species to whole genera.</title>
        <authorList>
            <person name="Goeker M."/>
        </authorList>
    </citation>
    <scope>NUCLEOTIDE SEQUENCE [LARGE SCALE GENOMIC DNA]</scope>
    <source>
        <strain evidence="5 6">DSM 43850</strain>
    </source>
</reference>
<dbReference type="NCBIfam" id="NF033145">
    <property type="entry name" value="rif_monoox"/>
    <property type="match status" value="1"/>
</dbReference>
<keyword evidence="3" id="KW-0274">FAD</keyword>
<gene>
    <name evidence="5" type="ORF">BC739_001974</name>
</gene>
<keyword evidence="2" id="KW-0285">Flavoprotein</keyword>
<evidence type="ECO:0000313" key="6">
    <source>
        <dbReference type="Proteomes" id="UP000517916"/>
    </source>
</evidence>
<dbReference type="Proteomes" id="UP000517916">
    <property type="component" value="Unassembled WGS sequence"/>
</dbReference>
<evidence type="ECO:0000256" key="3">
    <source>
        <dbReference type="ARBA" id="ARBA00022827"/>
    </source>
</evidence>
<evidence type="ECO:0000313" key="5">
    <source>
        <dbReference type="EMBL" id="MBA8924777.1"/>
    </source>
</evidence>
<comment type="cofactor">
    <cofactor evidence="1">
        <name>FAD</name>
        <dbReference type="ChEBI" id="CHEBI:57692"/>
    </cofactor>
</comment>
<dbReference type="EMBL" id="JACJID010000001">
    <property type="protein sequence ID" value="MBA8924777.1"/>
    <property type="molecule type" value="Genomic_DNA"/>
</dbReference>
<keyword evidence="6" id="KW-1185">Reference proteome</keyword>
<protein>
    <submittedName>
        <fullName evidence="5">2-polyprenyl-6-methoxyphenol hydroxylase-like FAD-dependent oxidoreductase</fullName>
    </submittedName>
</protein>
<name>A0ABR6BD57_9PSEU</name>
<dbReference type="Gene3D" id="3.50.50.60">
    <property type="entry name" value="FAD/NAD(P)-binding domain"/>
    <property type="match status" value="1"/>
</dbReference>
<comment type="caution">
    <text evidence="5">The sequence shown here is derived from an EMBL/GenBank/DDBJ whole genome shotgun (WGS) entry which is preliminary data.</text>
</comment>
<evidence type="ECO:0000259" key="4">
    <source>
        <dbReference type="Pfam" id="PF01494"/>
    </source>
</evidence>
<dbReference type="InterPro" id="IPR002938">
    <property type="entry name" value="FAD-bd"/>
</dbReference>
<dbReference type="Pfam" id="PF01494">
    <property type="entry name" value="FAD_binding_3"/>
    <property type="match status" value="1"/>
</dbReference>
<dbReference type="InterPro" id="IPR036188">
    <property type="entry name" value="FAD/NAD-bd_sf"/>
</dbReference>
<dbReference type="Gene3D" id="3.30.70.2450">
    <property type="match status" value="1"/>
</dbReference>
<dbReference type="Pfam" id="PF21274">
    <property type="entry name" value="Rng_hyd_C"/>
    <property type="match status" value="1"/>
</dbReference>